<name>K2QLL2_9FLAO</name>
<dbReference type="RefSeq" id="WP_008990975.1">
    <property type="nucleotide sequence ID" value="NZ_AMSG01000005.1"/>
</dbReference>
<dbReference type="Proteomes" id="UP000007364">
    <property type="component" value="Unassembled WGS sequence"/>
</dbReference>
<dbReference type="InterPro" id="IPR052893">
    <property type="entry name" value="TCS_response_regulator"/>
</dbReference>
<keyword evidence="4" id="KW-1185">Reference proteome</keyword>
<gene>
    <name evidence="3" type="ORF">I215_05517</name>
</gene>
<evidence type="ECO:0000313" key="3">
    <source>
        <dbReference type="EMBL" id="EKF55667.1"/>
    </source>
</evidence>
<dbReference type="OrthoDB" id="673128at2"/>
<dbReference type="InterPro" id="IPR001789">
    <property type="entry name" value="Sig_transdc_resp-reg_receiver"/>
</dbReference>
<feature type="domain" description="Response regulatory" evidence="2">
    <location>
        <begin position="6"/>
        <end position="133"/>
    </location>
</feature>
<sequence length="135" mass="15513">MRTINAICLIDDDPITIFSVKKLIEITQISETVHCFHNGHEALEFFKSLENESEPELILLDLNMPIVDGWEFMDAYSKLNLNTNIVIYVMTSSINPSDARKVEQYNQKFPFQVKHLIKPINKDKLLALAKESTTT</sequence>
<proteinExistence type="predicted"/>
<dbReference type="AlphaFoldDB" id="K2QLL2"/>
<dbReference type="Pfam" id="PF00072">
    <property type="entry name" value="Response_reg"/>
    <property type="match status" value="1"/>
</dbReference>
<dbReference type="PROSITE" id="PS50110">
    <property type="entry name" value="RESPONSE_REGULATORY"/>
    <property type="match status" value="1"/>
</dbReference>
<protein>
    <submittedName>
        <fullName evidence="3">Response regulator</fullName>
    </submittedName>
</protein>
<dbReference type="EMBL" id="AMSG01000005">
    <property type="protein sequence ID" value="EKF55667.1"/>
    <property type="molecule type" value="Genomic_DNA"/>
</dbReference>
<dbReference type="STRING" id="555500.I215_05517"/>
<dbReference type="SUPFAM" id="SSF52172">
    <property type="entry name" value="CheY-like"/>
    <property type="match status" value="1"/>
</dbReference>
<evidence type="ECO:0000259" key="2">
    <source>
        <dbReference type="PROSITE" id="PS50110"/>
    </source>
</evidence>
<keyword evidence="1" id="KW-0597">Phosphoprotein</keyword>
<reference evidence="3 4" key="1">
    <citation type="journal article" date="2012" name="J. Bacteriol.">
        <title>Genome Sequence of Galbibacter marinum Type Strain ck-I2-15.</title>
        <authorList>
            <person name="Lai Q."/>
            <person name="Li C."/>
            <person name="Shao Z."/>
        </authorList>
    </citation>
    <scope>NUCLEOTIDE SEQUENCE [LARGE SCALE GENOMIC DNA]</scope>
    <source>
        <strain evidence="4">ck-I2-15</strain>
    </source>
</reference>
<dbReference type="GO" id="GO:0000160">
    <property type="term" value="P:phosphorelay signal transduction system"/>
    <property type="evidence" value="ECO:0007669"/>
    <property type="project" value="InterPro"/>
</dbReference>
<dbReference type="InterPro" id="IPR011006">
    <property type="entry name" value="CheY-like_superfamily"/>
</dbReference>
<dbReference type="PANTHER" id="PTHR44520">
    <property type="entry name" value="RESPONSE REGULATOR RCP1-RELATED"/>
    <property type="match status" value="1"/>
</dbReference>
<evidence type="ECO:0000256" key="1">
    <source>
        <dbReference type="PROSITE-ProRule" id="PRU00169"/>
    </source>
</evidence>
<dbReference type="PANTHER" id="PTHR44520:SF2">
    <property type="entry name" value="RESPONSE REGULATOR RCP1"/>
    <property type="match status" value="1"/>
</dbReference>
<comment type="caution">
    <text evidence="3">The sequence shown here is derived from an EMBL/GenBank/DDBJ whole genome shotgun (WGS) entry which is preliminary data.</text>
</comment>
<dbReference type="eggNOG" id="COG0784">
    <property type="taxonomic scope" value="Bacteria"/>
</dbReference>
<dbReference type="Gene3D" id="3.40.50.2300">
    <property type="match status" value="1"/>
</dbReference>
<evidence type="ECO:0000313" key="4">
    <source>
        <dbReference type="Proteomes" id="UP000007364"/>
    </source>
</evidence>
<dbReference type="SMART" id="SM00448">
    <property type="entry name" value="REC"/>
    <property type="match status" value="1"/>
</dbReference>
<organism evidence="3 4">
    <name type="scientific">Galbibacter marinus</name>
    <dbReference type="NCBI Taxonomy" id="555500"/>
    <lineage>
        <taxon>Bacteria</taxon>
        <taxon>Pseudomonadati</taxon>
        <taxon>Bacteroidota</taxon>
        <taxon>Flavobacteriia</taxon>
        <taxon>Flavobacteriales</taxon>
        <taxon>Flavobacteriaceae</taxon>
        <taxon>Galbibacter</taxon>
    </lineage>
</organism>
<accession>K2QLL2</accession>
<feature type="modified residue" description="4-aspartylphosphate" evidence="1">
    <location>
        <position position="61"/>
    </location>
</feature>